<evidence type="ECO:0000256" key="2">
    <source>
        <dbReference type="ARBA" id="ARBA00022912"/>
    </source>
</evidence>
<dbReference type="Proteomes" id="UP000694388">
    <property type="component" value="Unplaced"/>
</dbReference>
<dbReference type="InterPro" id="IPR000387">
    <property type="entry name" value="Tyr_Pase_dom"/>
</dbReference>
<dbReference type="PANTHER" id="PTHR10367">
    <property type="entry name" value="MRNA-CAPPING ENZYME"/>
    <property type="match status" value="1"/>
</dbReference>
<evidence type="ECO:0000256" key="1">
    <source>
        <dbReference type="ARBA" id="ARBA00022801"/>
    </source>
</evidence>
<dbReference type="InterPro" id="IPR016130">
    <property type="entry name" value="Tyr_Pase_AS"/>
</dbReference>
<feature type="domain" description="Tyrosine-protein phosphatase" evidence="4">
    <location>
        <begin position="29"/>
        <end position="183"/>
    </location>
</feature>
<feature type="region of interest" description="Disordered" evidence="3">
    <location>
        <begin position="200"/>
        <end position="269"/>
    </location>
</feature>
<organism evidence="6 7">
    <name type="scientific">Eptatretus burgeri</name>
    <name type="common">Inshore hagfish</name>
    <dbReference type="NCBI Taxonomy" id="7764"/>
    <lineage>
        <taxon>Eukaryota</taxon>
        <taxon>Metazoa</taxon>
        <taxon>Chordata</taxon>
        <taxon>Craniata</taxon>
        <taxon>Vertebrata</taxon>
        <taxon>Cyclostomata</taxon>
        <taxon>Myxini</taxon>
        <taxon>Myxiniformes</taxon>
        <taxon>Myxinidae</taxon>
        <taxon>Eptatretinae</taxon>
        <taxon>Eptatretus</taxon>
    </lineage>
</organism>
<reference evidence="6" key="2">
    <citation type="submission" date="2025-09" db="UniProtKB">
        <authorList>
            <consortium name="Ensembl"/>
        </authorList>
    </citation>
    <scope>IDENTIFICATION</scope>
</reference>
<dbReference type="SMART" id="SM00195">
    <property type="entry name" value="DSPc"/>
    <property type="match status" value="1"/>
</dbReference>
<reference evidence="6" key="1">
    <citation type="submission" date="2025-08" db="UniProtKB">
        <authorList>
            <consortium name="Ensembl"/>
        </authorList>
    </citation>
    <scope>IDENTIFICATION</scope>
</reference>
<keyword evidence="1" id="KW-0378">Hydrolase</keyword>
<dbReference type="InterPro" id="IPR029021">
    <property type="entry name" value="Prot-tyrosine_phosphatase-like"/>
</dbReference>
<evidence type="ECO:0000313" key="6">
    <source>
        <dbReference type="Ensembl" id="ENSEBUP00000013357.1"/>
    </source>
</evidence>
<evidence type="ECO:0000259" key="4">
    <source>
        <dbReference type="PROSITE" id="PS50054"/>
    </source>
</evidence>
<dbReference type="InterPro" id="IPR000340">
    <property type="entry name" value="Dual-sp_phosphatase_cat-dom"/>
</dbReference>
<evidence type="ECO:0000256" key="3">
    <source>
        <dbReference type="SAM" id="MobiDB-lite"/>
    </source>
</evidence>
<feature type="compositionally biased region" description="Basic residues" evidence="3">
    <location>
        <begin position="259"/>
        <end position="269"/>
    </location>
</feature>
<evidence type="ECO:0000313" key="7">
    <source>
        <dbReference type="Proteomes" id="UP000694388"/>
    </source>
</evidence>
<feature type="compositionally biased region" description="Polar residues" evidence="3">
    <location>
        <begin position="214"/>
        <end position="224"/>
    </location>
</feature>
<dbReference type="PROSITE" id="PS50056">
    <property type="entry name" value="TYR_PHOSPHATASE_2"/>
    <property type="match status" value="1"/>
</dbReference>
<keyword evidence="7" id="KW-1185">Reference proteome</keyword>
<dbReference type="Pfam" id="PF00782">
    <property type="entry name" value="DSPc"/>
    <property type="match status" value="1"/>
</dbReference>
<dbReference type="PROSITE" id="PS50054">
    <property type="entry name" value="TYR_PHOSPHATASE_DUAL"/>
    <property type="match status" value="1"/>
</dbReference>
<dbReference type="GO" id="GO:0004651">
    <property type="term" value="F:polynucleotide 5'-phosphatase activity"/>
    <property type="evidence" value="ECO:0007669"/>
    <property type="project" value="TreeGrafter"/>
</dbReference>
<protein>
    <submittedName>
        <fullName evidence="6">Dual specificity phosphatase 11 (RNA/RNP complex 1-interacting)</fullName>
    </submittedName>
</protein>
<dbReference type="InterPro" id="IPR020422">
    <property type="entry name" value="TYR_PHOSPHATASE_DUAL_dom"/>
</dbReference>
<sequence>MKYTVPDRWINYLSIGRRVEGTRFIAFKVPLCKAILRNVPAHLQFGPMDLMFEIERQQLRLGLVIDLTNTSRYYDRREFLQAGIDYMKIYTEGKSVPNQDVIDQFNETVKYFLAKNIENDKVIGVHCTHGVNRTGYLLCRYLIDLEHWDPDAVIYAFSAARGHPIERPNYLQDLRSVHKSRCSSAVLRGHWASQLSNSVQRAGVGETRRAGRGNNESPLVTRSALSLAKTEDKGISHQQAQMSKDKEEATPNKMPFIGVKKKKRRTRKK</sequence>
<dbReference type="PROSITE" id="PS00383">
    <property type="entry name" value="TYR_PHOSPHATASE_1"/>
    <property type="match status" value="1"/>
</dbReference>
<accession>A0A8C4QCC2</accession>
<dbReference type="SUPFAM" id="SSF52799">
    <property type="entry name" value="(Phosphotyrosine protein) phosphatases II"/>
    <property type="match status" value="1"/>
</dbReference>
<proteinExistence type="predicted"/>
<dbReference type="GeneTree" id="ENSGT00940000155847"/>
<dbReference type="GO" id="GO:0004721">
    <property type="term" value="F:phosphoprotein phosphatase activity"/>
    <property type="evidence" value="ECO:0007669"/>
    <property type="project" value="UniProtKB-KW"/>
</dbReference>
<dbReference type="Ensembl" id="ENSEBUT00000013933.1">
    <property type="protein sequence ID" value="ENSEBUP00000013357.1"/>
    <property type="gene ID" value="ENSEBUG00000008438.1"/>
</dbReference>
<dbReference type="PANTHER" id="PTHR10367:SF9">
    <property type="entry name" value="DUAL-SPECIFICITY PHOSPHATASE 11 (RNA_RNP COMPLEX 1-INTERACTING)"/>
    <property type="match status" value="1"/>
</dbReference>
<name>A0A8C4QCC2_EPTBU</name>
<evidence type="ECO:0000259" key="5">
    <source>
        <dbReference type="PROSITE" id="PS50056"/>
    </source>
</evidence>
<dbReference type="InterPro" id="IPR051029">
    <property type="entry name" value="mRNA_Capping_Enz/RNA_Phosphat"/>
</dbReference>
<feature type="domain" description="Tyrosine specific protein phosphatases" evidence="5">
    <location>
        <begin position="103"/>
        <end position="172"/>
    </location>
</feature>
<dbReference type="Gene3D" id="3.90.190.10">
    <property type="entry name" value="Protein tyrosine phosphatase superfamily"/>
    <property type="match status" value="1"/>
</dbReference>
<keyword evidence="2" id="KW-0904">Protein phosphatase</keyword>
<dbReference type="OMA" id="NTFKYYD"/>
<dbReference type="AlphaFoldDB" id="A0A8C4QCC2"/>